<dbReference type="EMBL" id="SJPN01000035">
    <property type="protein sequence ID" value="TWT87046.1"/>
    <property type="molecule type" value="Genomic_DNA"/>
</dbReference>
<accession>A0A5C5ZII4</accession>
<protein>
    <submittedName>
        <fullName evidence="1">Uncharacterized protein</fullName>
    </submittedName>
</protein>
<name>A0A5C5ZII4_9BACT</name>
<proteinExistence type="predicted"/>
<dbReference type="Proteomes" id="UP000320176">
    <property type="component" value="Unassembled WGS sequence"/>
</dbReference>
<gene>
    <name evidence="1" type="ORF">Pla52n_70190</name>
</gene>
<reference evidence="1 2" key="1">
    <citation type="submission" date="2019-02" db="EMBL/GenBank/DDBJ databases">
        <title>Deep-cultivation of Planctomycetes and their phenomic and genomic characterization uncovers novel biology.</title>
        <authorList>
            <person name="Wiegand S."/>
            <person name="Jogler M."/>
            <person name="Boedeker C."/>
            <person name="Pinto D."/>
            <person name="Vollmers J."/>
            <person name="Rivas-Marin E."/>
            <person name="Kohn T."/>
            <person name="Peeters S.H."/>
            <person name="Heuer A."/>
            <person name="Rast P."/>
            <person name="Oberbeckmann S."/>
            <person name="Bunk B."/>
            <person name="Jeske O."/>
            <person name="Meyerdierks A."/>
            <person name="Storesund J.E."/>
            <person name="Kallscheuer N."/>
            <person name="Luecker S."/>
            <person name="Lage O.M."/>
            <person name="Pohl T."/>
            <person name="Merkel B.J."/>
            <person name="Hornburger P."/>
            <person name="Mueller R.-W."/>
            <person name="Bruemmer F."/>
            <person name="Labrenz M."/>
            <person name="Spormann A.M."/>
            <person name="Op Den Camp H."/>
            <person name="Overmann J."/>
            <person name="Amann R."/>
            <person name="Jetten M.S.M."/>
            <person name="Mascher T."/>
            <person name="Medema M.H."/>
            <person name="Devos D.P."/>
            <person name="Kaster A.-K."/>
            <person name="Ovreas L."/>
            <person name="Rohde M."/>
            <person name="Galperin M.Y."/>
            <person name="Jogler C."/>
        </authorList>
    </citation>
    <scope>NUCLEOTIDE SEQUENCE [LARGE SCALE GENOMIC DNA]</scope>
    <source>
        <strain evidence="1 2">Pla52n</strain>
    </source>
</reference>
<sequence length="206" mass="23557">MRRFGPTHGSVVFRGGTVPLGCDHWIVPHARTALQFESWIPLLILPRRRCGRSRMPMPDRHTCANGNKWFEHPVDHTPFDAQRFSERTRGRSRRAAVGPMICQLIRLVDRYIDTRRSSTVTTELVIKGSQDLAVGYLTPYWRLALALSRSYWQLTDFGQAFQQFANKNATHYRQLPLCVQSQVGLTPPGRVCILTARTFCAFGFPI</sequence>
<evidence type="ECO:0000313" key="1">
    <source>
        <dbReference type="EMBL" id="TWT87046.1"/>
    </source>
</evidence>
<comment type="caution">
    <text evidence="1">The sequence shown here is derived from an EMBL/GenBank/DDBJ whole genome shotgun (WGS) entry which is preliminary data.</text>
</comment>
<organism evidence="1 2">
    <name type="scientific">Stieleria varia</name>
    <dbReference type="NCBI Taxonomy" id="2528005"/>
    <lineage>
        <taxon>Bacteria</taxon>
        <taxon>Pseudomonadati</taxon>
        <taxon>Planctomycetota</taxon>
        <taxon>Planctomycetia</taxon>
        <taxon>Pirellulales</taxon>
        <taxon>Pirellulaceae</taxon>
        <taxon>Stieleria</taxon>
    </lineage>
</organism>
<keyword evidence="2" id="KW-1185">Reference proteome</keyword>
<dbReference type="AlphaFoldDB" id="A0A5C5ZII4"/>
<evidence type="ECO:0000313" key="2">
    <source>
        <dbReference type="Proteomes" id="UP000320176"/>
    </source>
</evidence>